<dbReference type="AlphaFoldDB" id="A0AAV7EJW0"/>
<dbReference type="SUPFAM" id="SSF56219">
    <property type="entry name" value="DNase I-like"/>
    <property type="match status" value="1"/>
</dbReference>
<reference evidence="1 2" key="1">
    <citation type="submission" date="2021-07" db="EMBL/GenBank/DDBJ databases">
        <title>The Aristolochia fimbriata genome: insights into angiosperm evolution, floral development and chemical biosynthesis.</title>
        <authorList>
            <person name="Jiao Y."/>
        </authorList>
    </citation>
    <scope>NUCLEOTIDE SEQUENCE [LARGE SCALE GENOMIC DNA]</scope>
    <source>
        <strain evidence="1">IBCAS-2021</strain>
        <tissue evidence="1">Leaf</tissue>
    </source>
</reference>
<dbReference type="EMBL" id="JAINDJ010000005">
    <property type="protein sequence ID" value="KAG9448166.1"/>
    <property type="molecule type" value="Genomic_DNA"/>
</dbReference>
<dbReference type="Gene3D" id="3.60.10.10">
    <property type="entry name" value="Endonuclease/exonuclease/phosphatase"/>
    <property type="match status" value="1"/>
</dbReference>
<organism evidence="1 2">
    <name type="scientific">Aristolochia fimbriata</name>
    <name type="common">White veined hardy Dutchman's pipe vine</name>
    <dbReference type="NCBI Taxonomy" id="158543"/>
    <lineage>
        <taxon>Eukaryota</taxon>
        <taxon>Viridiplantae</taxon>
        <taxon>Streptophyta</taxon>
        <taxon>Embryophyta</taxon>
        <taxon>Tracheophyta</taxon>
        <taxon>Spermatophyta</taxon>
        <taxon>Magnoliopsida</taxon>
        <taxon>Magnoliidae</taxon>
        <taxon>Piperales</taxon>
        <taxon>Aristolochiaceae</taxon>
        <taxon>Aristolochia</taxon>
    </lineage>
</organism>
<gene>
    <name evidence="1" type="ORF">H6P81_014294</name>
</gene>
<sequence>MNYFNNLIQELSLIEPTLSGAEFTWTNGRNQPIMAKLDRFLVNQEWIDIYGNTSGRILPRTTSDHSPILLETDPENWGPKPFRFEEEWLLEKGFKDKLNTWWQEGPASGTACFIFSKKLKYVKNKIKAWAADNRTSREEEKNSLLEEIKKLDIEEEQQGSLLTTDGLKRDRLKEQYEIKVRQEIIHWKQRARYKWISEGDGNTKFFHGIASAHRRRNRISSITVENETIIDKEGIIRTFTDFYQDLYNDHDPCRPYPRALPLKSLATPAAESLVLPFIEEEIETTIQSLPADKAPGPDGFTSAFYKEGWTFLKEDIKKMFEDFYNNGITATSMGATFITLIPKKMEPPRPLISDQ</sequence>
<dbReference type="PANTHER" id="PTHR33710">
    <property type="entry name" value="BNAC02G09200D PROTEIN"/>
    <property type="match status" value="1"/>
</dbReference>
<protein>
    <submittedName>
        <fullName evidence="1">Uncharacterized protein</fullName>
    </submittedName>
</protein>
<dbReference type="InterPro" id="IPR036691">
    <property type="entry name" value="Endo/exonu/phosph_ase_sf"/>
</dbReference>
<keyword evidence="2" id="KW-1185">Reference proteome</keyword>
<proteinExistence type="predicted"/>
<accession>A0AAV7EJW0</accession>
<evidence type="ECO:0000313" key="1">
    <source>
        <dbReference type="EMBL" id="KAG9448166.1"/>
    </source>
</evidence>
<dbReference type="PANTHER" id="PTHR33710:SF71">
    <property type="entry name" value="ENDONUCLEASE_EXONUCLEASE_PHOSPHATASE DOMAIN-CONTAINING PROTEIN"/>
    <property type="match status" value="1"/>
</dbReference>
<dbReference type="Proteomes" id="UP000825729">
    <property type="component" value="Unassembled WGS sequence"/>
</dbReference>
<name>A0AAV7EJW0_ARIFI</name>
<comment type="caution">
    <text evidence="1">The sequence shown here is derived from an EMBL/GenBank/DDBJ whole genome shotgun (WGS) entry which is preliminary data.</text>
</comment>
<evidence type="ECO:0000313" key="2">
    <source>
        <dbReference type="Proteomes" id="UP000825729"/>
    </source>
</evidence>